<reference evidence="1 2" key="1">
    <citation type="submission" date="2011-03" db="EMBL/GenBank/DDBJ databases">
        <authorList>
            <person name="Weinstock G."/>
            <person name="Sodergren E."/>
            <person name="Clifton S."/>
            <person name="Fulton L."/>
            <person name="Fulton B."/>
            <person name="Courtney L."/>
            <person name="Fronick C."/>
            <person name="Harrison M."/>
            <person name="Strong C."/>
            <person name="Farmer C."/>
            <person name="Delahaunty K."/>
            <person name="Markovic C."/>
            <person name="Hall O."/>
            <person name="Minx P."/>
            <person name="Tomlinson C."/>
            <person name="Mitreva M."/>
            <person name="Hou S."/>
            <person name="Chen J."/>
            <person name="Wollam A."/>
            <person name="Pepin K.H."/>
            <person name="Johnson M."/>
            <person name="Bhonagiri V."/>
            <person name="Zhang X."/>
            <person name="Suruliraj S."/>
            <person name="Warren W."/>
            <person name="Chinwalla A."/>
            <person name="Mardis E.R."/>
            <person name="Wilson R.K."/>
        </authorList>
    </citation>
    <scope>NUCLEOTIDE SEQUENCE [LARGE SCALE GENOMIC DNA]</scope>
    <source>
        <strain evidence="1 2">YIT 11840</strain>
    </source>
</reference>
<dbReference type="Proteomes" id="UP000003598">
    <property type="component" value="Unassembled WGS sequence"/>
</dbReference>
<evidence type="ECO:0000313" key="1">
    <source>
        <dbReference type="EMBL" id="EHG98473.1"/>
    </source>
</evidence>
<dbReference type="AlphaFoldDB" id="G5SW08"/>
<keyword evidence="2" id="KW-1185">Reference proteome</keyword>
<name>G5SW08_9BACT</name>
<comment type="caution">
    <text evidence="1">The sequence shown here is derived from an EMBL/GenBank/DDBJ whole genome shotgun (WGS) entry which is preliminary data.</text>
</comment>
<proteinExistence type="predicted"/>
<organism evidence="1 2">
    <name type="scientific">Paraprevotella clara YIT 11840</name>
    <dbReference type="NCBI Taxonomy" id="762968"/>
    <lineage>
        <taxon>Bacteria</taxon>
        <taxon>Pseudomonadati</taxon>
        <taxon>Bacteroidota</taxon>
        <taxon>Bacteroidia</taxon>
        <taxon>Bacteroidales</taxon>
        <taxon>Prevotellaceae</taxon>
        <taxon>Paraprevotella</taxon>
    </lineage>
</organism>
<dbReference type="STRING" id="762968.HMPREF9441_03580"/>
<accession>G5SW08</accession>
<dbReference type="HOGENOM" id="CLU_1946712_0_0_10"/>
<dbReference type="EMBL" id="AFFY01000074">
    <property type="protein sequence ID" value="EHG98473.1"/>
    <property type="molecule type" value="Genomic_DNA"/>
</dbReference>
<evidence type="ECO:0000313" key="2">
    <source>
        <dbReference type="Proteomes" id="UP000003598"/>
    </source>
</evidence>
<sequence length="129" mass="14999">MRLCEKLHLFLHTREMHCPISGKVFATKLHGNPDNFAIEIIKKPYNENKSTYLRVRSWHLPHGKQSENQPPSMVFFRGFNQWYRMSKLGHSLFPPFMGTVVLVLRGMVIRSDPHHERGVGNHSPQGLLQ</sequence>
<protein>
    <submittedName>
        <fullName evidence="1">Uncharacterized protein</fullName>
    </submittedName>
</protein>
<gene>
    <name evidence="1" type="ORF">HMPREF9441_03580</name>
</gene>